<dbReference type="EMBL" id="WIGN01000043">
    <property type="protein sequence ID" value="KAF6814457.1"/>
    <property type="molecule type" value="Genomic_DNA"/>
</dbReference>
<evidence type="ECO:0000313" key="1">
    <source>
        <dbReference type="EMBL" id="KAF6814457.1"/>
    </source>
</evidence>
<organism evidence="1 2">
    <name type="scientific">Colletotrichum sojae</name>
    <dbReference type="NCBI Taxonomy" id="2175907"/>
    <lineage>
        <taxon>Eukaryota</taxon>
        <taxon>Fungi</taxon>
        <taxon>Dikarya</taxon>
        <taxon>Ascomycota</taxon>
        <taxon>Pezizomycotina</taxon>
        <taxon>Sordariomycetes</taxon>
        <taxon>Hypocreomycetidae</taxon>
        <taxon>Glomerellales</taxon>
        <taxon>Glomerellaceae</taxon>
        <taxon>Colletotrichum</taxon>
        <taxon>Colletotrichum orchidearum species complex</taxon>
    </lineage>
</organism>
<name>A0A8H6MZ78_9PEZI</name>
<evidence type="ECO:0000313" key="2">
    <source>
        <dbReference type="Proteomes" id="UP000652219"/>
    </source>
</evidence>
<gene>
    <name evidence="1" type="ORF">CSOJ01_04008</name>
</gene>
<reference evidence="1 2" key="1">
    <citation type="journal article" date="2020" name="Phytopathology">
        <title>Genome Sequence Resources of Colletotrichum truncatum, C. plurivorum, C. musicola, and C. sojae: Four Species Pathogenic to Soybean (Glycine max).</title>
        <authorList>
            <person name="Rogerio F."/>
            <person name="Boufleur T.R."/>
            <person name="Ciampi-Guillardi M."/>
            <person name="Sukno S.A."/>
            <person name="Thon M.R."/>
            <person name="Massola Junior N.S."/>
            <person name="Baroncelli R."/>
        </authorList>
    </citation>
    <scope>NUCLEOTIDE SEQUENCE [LARGE SCALE GENOMIC DNA]</scope>
    <source>
        <strain evidence="1 2">LFN0009</strain>
    </source>
</reference>
<accession>A0A8H6MZ78</accession>
<dbReference type="Proteomes" id="UP000652219">
    <property type="component" value="Unassembled WGS sequence"/>
</dbReference>
<keyword evidence="2" id="KW-1185">Reference proteome</keyword>
<proteinExistence type="predicted"/>
<dbReference type="AlphaFoldDB" id="A0A8H6MZ78"/>
<protein>
    <submittedName>
        <fullName evidence="1">Uncharacterized protein</fullName>
    </submittedName>
</protein>
<sequence>MASNSPDAGELSDEELAKLPFRRIAERHFGGIDAFLRPLEWTAEHLKQSEDENNAMSLEDAEELGTLIAVCGFRPARMDAMREVLEHYSFTYQGRQLSLHFATMGKDVRLKPHCETFQSPRISGKRSFLLVHVDYFAIMQNRNASLTTIKRITEEEMLRDPYIAGLLIALAEKWRQEHIRRADSQGPHRVHLLLRHLHDNSRMRIYTATVTSKFLNRLKLSGHAPQGDPEETKLEISYVTLQYKPYKSLHRRLVQAIYKCNST</sequence>
<comment type="caution">
    <text evidence="1">The sequence shown here is derived from an EMBL/GenBank/DDBJ whole genome shotgun (WGS) entry which is preliminary data.</text>
</comment>